<evidence type="ECO:0000313" key="2">
    <source>
        <dbReference type="EMBL" id="VVC42530.1"/>
    </source>
</evidence>
<evidence type="ECO:0000313" key="3">
    <source>
        <dbReference type="Proteomes" id="UP000325440"/>
    </source>
</evidence>
<protein>
    <recommendedName>
        <fullName evidence="4">DUF4201 domain-containing protein</fullName>
    </recommendedName>
</protein>
<dbReference type="EMBL" id="CABPRJ010001958">
    <property type="protein sequence ID" value="VVC42530.1"/>
    <property type="molecule type" value="Genomic_DNA"/>
</dbReference>
<reference evidence="2 3" key="1">
    <citation type="submission" date="2019-08" db="EMBL/GenBank/DDBJ databases">
        <authorList>
            <person name="Alioto T."/>
            <person name="Alioto T."/>
            <person name="Gomez Garrido J."/>
        </authorList>
    </citation>
    <scope>NUCLEOTIDE SEQUENCE [LARGE SCALE GENOMIC DNA]</scope>
</reference>
<feature type="coiled-coil region" evidence="1">
    <location>
        <begin position="450"/>
        <end position="477"/>
    </location>
</feature>
<name>A0A5E4NM11_9HEMI</name>
<feature type="coiled-coil region" evidence="1">
    <location>
        <begin position="292"/>
        <end position="319"/>
    </location>
</feature>
<sequence length="491" mass="56980">MSNQICPFTLSQLDDNSVTVINKNINKKRKKLSLTNELLGGVMQFKNMILSQKKNHKINFLDPIKCENSKLDCNQTKDIKGLLHVSINVLQNIIVHDRSNRQEYIINLTKYLNELNHLDHAKEAHIKNLESFLSEEERVIESLRTDIEIVNSIYETQKQYFYKFYLEEFGPSVLLETIGKFKSLCDKSLEIVLQNVESEDTIKMVVETLCFNIHSLTAEIELLDILDCAGQSKTEIITTVTRQLEDICVEKSARMSLDELVTISNYLETDCAQTNNNFLELWYTIKSMYENNLILENTADVLDNQMETLQMNLSDVTTEYMALSASKSEKKCKSVVLDDFCVVTEEITAQQIRNLEFSRILAADDRQMSKELTKIEQLRAKISRKKNKKQKLLIERDSIKSQLEMYKSQYEDLEIRKNVLADDLINVKRSPGKLMDQSELQGVGQRVKHLKQLKVQYNKLTNKRDALKLKLQKYQQVVKPPNRTNQIFKNV</sequence>
<dbReference type="Proteomes" id="UP000325440">
    <property type="component" value="Unassembled WGS sequence"/>
</dbReference>
<dbReference type="AlphaFoldDB" id="A0A5E4NM11"/>
<feature type="coiled-coil region" evidence="1">
    <location>
        <begin position="368"/>
        <end position="423"/>
    </location>
</feature>
<evidence type="ECO:0000256" key="1">
    <source>
        <dbReference type="SAM" id="Coils"/>
    </source>
</evidence>
<organism evidence="2 3">
    <name type="scientific">Cinara cedri</name>
    <dbReference type="NCBI Taxonomy" id="506608"/>
    <lineage>
        <taxon>Eukaryota</taxon>
        <taxon>Metazoa</taxon>
        <taxon>Ecdysozoa</taxon>
        <taxon>Arthropoda</taxon>
        <taxon>Hexapoda</taxon>
        <taxon>Insecta</taxon>
        <taxon>Pterygota</taxon>
        <taxon>Neoptera</taxon>
        <taxon>Paraneoptera</taxon>
        <taxon>Hemiptera</taxon>
        <taxon>Sternorrhyncha</taxon>
        <taxon>Aphidomorpha</taxon>
        <taxon>Aphidoidea</taxon>
        <taxon>Aphididae</taxon>
        <taxon>Lachninae</taxon>
        <taxon>Cinara</taxon>
    </lineage>
</organism>
<keyword evidence="1" id="KW-0175">Coiled coil</keyword>
<accession>A0A5E4NM11</accession>
<gene>
    <name evidence="2" type="ORF">CINCED_3A019028</name>
</gene>
<keyword evidence="3" id="KW-1185">Reference proteome</keyword>
<evidence type="ECO:0008006" key="4">
    <source>
        <dbReference type="Google" id="ProtNLM"/>
    </source>
</evidence>
<proteinExistence type="predicted"/>
<dbReference type="OrthoDB" id="6629182at2759"/>